<feature type="transmembrane region" description="Helical" evidence="8">
    <location>
        <begin position="248"/>
        <end position="270"/>
    </location>
</feature>
<dbReference type="PANTHER" id="PTHR21716">
    <property type="entry name" value="TRANSMEMBRANE PROTEIN"/>
    <property type="match status" value="1"/>
</dbReference>
<sequence length="372" mass="39832">MALPVQQQMKYWGIVAVLLLAVLWFLGDVMLPFIVGGAVAYLLDPVADRLEAAGLSRVLATATISVAAVLIFVLIILLVVPEIVDQAVQLVQTAPELFTRFKDFISAQLEFLTERFPILADGDSTVRKSLDSLAETFRNRAGELAQTVFASALGVVNVLIFIVVVPVVAFYLLLDWDNMVARIDGLLPRDHAPQIRQIASDIDATLASFVRGQLTVCLILGTYYAIALMIAGLQFGLIVGFIAGLISFIPYIGAIIGGALAVGLAIFQTWPDAANAAAEAGGVNWVYVIVIAAIFQAGQLIEGNVLTPKLVGDSVGLHPVWLLFALSAFGSIFGFVGMLVAVPIAASLGVIARFGVDQYKESRLYRGLQKDD</sequence>
<dbReference type="InterPro" id="IPR002549">
    <property type="entry name" value="AI-2E-like"/>
</dbReference>
<feature type="transmembrane region" description="Helical" evidence="8">
    <location>
        <begin position="282"/>
        <end position="301"/>
    </location>
</feature>
<evidence type="ECO:0000256" key="7">
    <source>
        <dbReference type="ARBA" id="ARBA00023136"/>
    </source>
</evidence>
<dbReference type="PANTHER" id="PTHR21716:SF53">
    <property type="entry name" value="PERMEASE PERM-RELATED"/>
    <property type="match status" value="1"/>
</dbReference>
<evidence type="ECO:0000313" key="9">
    <source>
        <dbReference type="EMBL" id="GFE65690.1"/>
    </source>
</evidence>
<name>A0A6N6JIN7_9RHOB</name>
<evidence type="ECO:0000256" key="8">
    <source>
        <dbReference type="SAM" id="Phobius"/>
    </source>
</evidence>
<evidence type="ECO:0000313" key="10">
    <source>
        <dbReference type="Proteomes" id="UP000436822"/>
    </source>
</evidence>
<keyword evidence="3" id="KW-0813">Transport</keyword>
<dbReference type="PRINTS" id="PR00173">
    <property type="entry name" value="EDTRNSPORT"/>
</dbReference>
<dbReference type="Pfam" id="PF01594">
    <property type="entry name" value="AI-2E_transport"/>
    <property type="match status" value="1"/>
</dbReference>
<evidence type="ECO:0000256" key="4">
    <source>
        <dbReference type="ARBA" id="ARBA00022475"/>
    </source>
</evidence>
<feature type="transmembrane region" description="Helical" evidence="8">
    <location>
        <begin position="148"/>
        <end position="174"/>
    </location>
</feature>
<dbReference type="OrthoDB" id="5792512at2"/>
<dbReference type="AlphaFoldDB" id="A0A6N6JIN7"/>
<keyword evidence="6 8" id="KW-1133">Transmembrane helix</keyword>
<proteinExistence type="inferred from homology"/>
<organism evidence="9 10">
    <name type="scientific">Litoreibacter roseus</name>
    <dbReference type="NCBI Taxonomy" id="2601869"/>
    <lineage>
        <taxon>Bacteria</taxon>
        <taxon>Pseudomonadati</taxon>
        <taxon>Pseudomonadota</taxon>
        <taxon>Alphaproteobacteria</taxon>
        <taxon>Rhodobacterales</taxon>
        <taxon>Roseobacteraceae</taxon>
        <taxon>Litoreibacter</taxon>
    </lineage>
</organism>
<dbReference type="GO" id="GO:0055085">
    <property type="term" value="P:transmembrane transport"/>
    <property type="evidence" value="ECO:0007669"/>
    <property type="project" value="TreeGrafter"/>
</dbReference>
<keyword evidence="7 8" id="KW-0472">Membrane</keyword>
<dbReference type="RefSeq" id="WP_159807835.1">
    <property type="nucleotide sequence ID" value="NZ_BLJE01000002.1"/>
</dbReference>
<keyword evidence="5 8" id="KW-0812">Transmembrane</keyword>
<feature type="transmembrane region" description="Helical" evidence="8">
    <location>
        <begin position="321"/>
        <end position="354"/>
    </location>
</feature>
<feature type="transmembrane region" description="Helical" evidence="8">
    <location>
        <begin position="55"/>
        <end position="80"/>
    </location>
</feature>
<feature type="transmembrane region" description="Helical" evidence="8">
    <location>
        <begin position="12"/>
        <end position="43"/>
    </location>
</feature>
<comment type="subcellular location">
    <subcellularLocation>
        <location evidence="1">Cell membrane</location>
        <topology evidence="1">Multi-pass membrane protein</topology>
    </subcellularLocation>
</comment>
<comment type="caution">
    <text evidence="9">The sequence shown here is derived from an EMBL/GenBank/DDBJ whole genome shotgun (WGS) entry which is preliminary data.</text>
</comment>
<gene>
    <name evidence="9" type="primary">perM</name>
    <name evidence="9" type="ORF">KIN_27640</name>
</gene>
<comment type="similarity">
    <text evidence="2">Belongs to the autoinducer-2 exporter (AI-2E) (TC 2.A.86) family.</text>
</comment>
<keyword evidence="4" id="KW-1003">Cell membrane</keyword>
<evidence type="ECO:0000256" key="3">
    <source>
        <dbReference type="ARBA" id="ARBA00022448"/>
    </source>
</evidence>
<dbReference type="GO" id="GO:0005886">
    <property type="term" value="C:plasma membrane"/>
    <property type="evidence" value="ECO:0007669"/>
    <property type="project" value="UniProtKB-SubCell"/>
</dbReference>
<evidence type="ECO:0000256" key="6">
    <source>
        <dbReference type="ARBA" id="ARBA00022989"/>
    </source>
</evidence>
<dbReference type="Proteomes" id="UP000436822">
    <property type="component" value="Unassembled WGS sequence"/>
</dbReference>
<evidence type="ECO:0000256" key="2">
    <source>
        <dbReference type="ARBA" id="ARBA00009773"/>
    </source>
</evidence>
<evidence type="ECO:0000256" key="1">
    <source>
        <dbReference type="ARBA" id="ARBA00004651"/>
    </source>
</evidence>
<dbReference type="EMBL" id="BLJE01000002">
    <property type="protein sequence ID" value="GFE65690.1"/>
    <property type="molecule type" value="Genomic_DNA"/>
</dbReference>
<feature type="transmembrane region" description="Helical" evidence="8">
    <location>
        <begin position="216"/>
        <end position="242"/>
    </location>
</feature>
<accession>A0A6N6JIN7</accession>
<keyword evidence="10" id="KW-1185">Reference proteome</keyword>
<reference evidence="9 10" key="1">
    <citation type="submission" date="2019-12" db="EMBL/GenBank/DDBJ databases">
        <title>Litoreibacter badius sp. nov., a novel bacteriochlorophyll a-containing bacterium in the genus Litoreibacter.</title>
        <authorList>
            <person name="Kanamuro M."/>
            <person name="Takabe Y."/>
            <person name="Mori K."/>
            <person name="Takaichi S."/>
            <person name="Hanada S."/>
        </authorList>
    </citation>
    <scope>NUCLEOTIDE SEQUENCE [LARGE SCALE GENOMIC DNA]</scope>
    <source>
        <strain evidence="9 10">K6</strain>
    </source>
</reference>
<protein>
    <submittedName>
        <fullName evidence="9">AI-2E family transporter</fullName>
    </submittedName>
</protein>
<evidence type="ECO:0000256" key="5">
    <source>
        <dbReference type="ARBA" id="ARBA00022692"/>
    </source>
</evidence>